<keyword evidence="5" id="KW-0349">Heme</keyword>
<keyword evidence="3" id="KW-0560">Oxidoreductase</keyword>
<evidence type="ECO:0000256" key="5">
    <source>
        <dbReference type="PIRSR" id="PIRSR619791-2"/>
    </source>
</evidence>
<dbReference type="Pfam" id="PF03098">
    <property type="entry name" value="An_peroxidase"/>
    <property type="match status" value="1"/>
</dbReference>
<gene>
    <name evidence="7" type="primary">similar to Chorion peroxidase</name>
    <name evidence="7" type="ORF">CLUMA_CG011171</name>
</gene>
<keyword evidence="2" id="KW-0964">Secreted</keyword>
<organism evidence="7 8">
    <name type="scientific">Clunio marinus</name>
    <dbReference type="NCBI Taxonomy" id="568069"/>
    <lineage>
        <taxon>Eukaryota</taxon>
        <taxon>Metazoa</taxon>
        <taxon>Ecdysozoa</taxon>
        <taxon>Arthropoda</taxon>
        <taxon>Hexapoda</taxon>
        <taxon>Insecta</taxon>
        <taxon>Pterygota</taxon>
        <taxon>Neoptera</taxon>
        <taxon>Endopterygota</taxon>
        <taxon>Diptera</taxon>
        <taxon>Nematocera</taxon>
        <taxon>Chironomoidea</taxon>
        <taxon>Chironomidae</taxon>
        <taxon>Clunio</taxon>
    </lineage>
</organism>
<dbReference type="PANTHER" id="PTHR11475">
    <property type="entry name" value="OXIDASE/PEROXIDASE"/>
    <property type="match status" value="1"/>
</dbReference>
<evidence type="ECO:0000256" key="4">
    <source>
        <dbReference type="ARBA" id="ARBA00023180"/>
    </source>
</evidence>
<dbReference type="EMBL" id="CVRI01000047">
    <property type="protein sequence ID" value="CRK97792.1"/>
    <property type="molecule type" value="Genomic_DNA"/>
</dbReference>
<dbReference type="InterPro" id="IPR010255">
    <property type="entry name" value="Haem_peroxidase_sf"/>
</dbReference>
<evidence type="ECO:0000313" key="7">
    <source>
        <dbReference type="EMBL" id="CRK97792.1"/>
    </source>
</evidence>
<evidence type="ECO:0000256" key="2">
    <source>
        <dbReference type="ARBA" id="ARBA00022525"/>
    </source>
</evidence>
<dbReference type="AlphaFoldDB" id="A0A1J1IC33"/>
<dbReference type="PRINTS" id="PR00457">
    <property type="entry name" value="ANPEROXIDASE"/>
</dbReference>
<proteinExistence type="predicted"/>
<dbReference type="InterPro" id="IPR037120">
    <property type="entry name" value="Haem_peroxidase_sf_animal"/>
</dbReference>
<keyword evidence="8" id="KW-1185">Reference proteome</keyword>
<feature type="binding site" description="axial binding residue" evidence="5">
    <location>
        <position position="424"/>
    </location>
    <ligand>
        <name>heme b</name>
        <dbReference type="ChEBI" id="CHEBI:60344"/>
    </ligand>
    <ligandPart>
        <name>Fe</name>
        <dbReference type="ChEBI" id="CHEBI:18248"/>
    </ligandPart>
</feature>
<keyword evidence="5" id="KW-0408">Iron</keyword>
<dbReference type="GO" id="GO:0006979">
    <property type="term" value="P:response to oxidative stress"/>
    <property type="evidence" value="ECO:0007669"/>
    <property type="project" value="InterPro"/>
</dbReference>
<feature type="signal peptide" evidence="6">
    <location>
        <begin position="1"/>
        <end position="23"/>
    </location>
</feature>
<dbReference type="InterPro" id="IPR019791">
    <property type="entry name" value="Haem_peroxidase_animal"/>
</dbReference>
<dbReference type="GO" id="GO:0046872">
    <property type="term" value="F:metal ion binding"/>
    <property type="evidence" value="ECO:0007669"/>
    <property type="project" value="UniProtKB-KW"/>
</dbReference>
<reference evidence="7 8" key="1">
    <citation type="submission" date="2015-04" db="EMBL/GenBank/DDBJ databases">
        <authorList>
            <person name="Syromyatnikov M.Y."/>
            <person name="Popov V.N."/>
        </authorList>
    </citation>
    <scope>NUCLEOTIDE SEQUENCE [LARGE SCALE GENOMIC DNA]</scope>
</reference>
<sequence>MFLKNFLLRFVLLILIYLKFVGSQNCTKFSINYNIAKEIVSNRHSYELNLQSSGFVMKEGDIGYTETGTTSPRSGKANSDAEHVTAFETLIRDQTDDDFSSLVEYEDCLLGRRSNLTSHPKYRSINGYGNNLKNPYWGSSGVSFGRFAPKAYDDGIHSIRKSVTGRELPSPRKLVTDVLLKAEKANPPSRTPNMLLNLIFLYLTHDMAFQAPVEGINGENIRCCSKDNKNVLSSDFLNSACLPISVPHDDPFYMTKNVRCLNMIRAQQSTTPYTLQSGEILNKATSFIDHSAIYGTEESDTNKIRTFSNGKLRIPSNKVLPTDKNGNYVGSSLRLAVAPIGAVWPALFARNHNYLAEGLAGVNPQWDDERIFQEARRTNIAIFQSGIFTGLGIIFKKRNDETYYNEAVNPSISLEFSGSYRLGHFYLQDNMWLVDVNDPQKIEKILHSDALGRIDLFENNFDETIRGVLLQPLNFNQFSDEIINKYVKNEDGMGLDLLSIDIQRGRDHGHPTFLDARRKCGFNADFKSFDDLIAIFPQKNVDLLKAIYDDVDDIDLHVGAFLETFSLFTTVLVGETYGCIIGEQYRRTMGGDAYFYKHKTSPYPFTEAQINAIESFSFHHVICKNTNEKSVPRDWSLFESAQNPQIPCDNLSFNFLPWK</sequence>
<keyword evidence="4" id="KW-0325">Glycoprotein</keyword>
<dbReference type="OrthoDB" id="823504at2759"/>
<evidence type="ECO:0000256" key="1">
    <source>
        <dbReference type="ARBA" id="ARBA00004613"/>
    </source>
</evidence>
<dbReference type="PANTHER" id="PTHR11475:SF4">
    <property type="entry name" value="CHORION PEROXIDASE"/>
    <property type="match status" value="1"/>
</dbReference>
<keyword evidence="6" id="KW-0732">Signal</keyword>
<evidence type="ECO:0000313" key="8">
    <source>
        <dbReference type="Proteomes" id="UP000183832"/>
    </source>
</evidence>
<feature type="chain" id="PRO_5012498273" evidence="6">
    <location>
        <begin position="24"/>
        <end position="659"/>
    </location>
</feature>
<dbReference type="GO" id="GO:0004601">
    <property type="term" value="F:peroxidase activity"/>
    <property type="evidence" value="ECO:0007669"/>
    <property type="project" value="UniProtKB-KW"/>
</dbReference>
<name>A0A1J1IC33_9DIPT</name>
<accession>A0A1J1IC33</accession>
<evidence type="ECO:0000256" key="3">
    <source>
        <dbReference type="ARBA" id="ARBA00022559"/>
    </source>
</evidence>
<dbReference type="Gene3D" id="1.10.640.10">
    <property type="entry name" value="Haem peroxidase domain superfamily, animal type"/>
    <property type="match status" value="1"/>
</dbReference>
<comment type="subcellular location">
    <subcellularLocation>
        <location evidence="1">Secreted</location>
    </subcellularLocation>
</comment>
<keyword evidence="5" id="KW-0479">Metal-binding</keyword>
<dbReference type="SUPFAM" id="SSF48113">
    <property type="entry name" value="Heme-dependent peroxidases"/>
    <property type="match status" value="1"/>
</dbReference>
<evidence type="ECO:0000256" key="6">
    <source>
        <dbReference type="SAM" id="SignalP"/>
    </source>
</evidence>
<dbReference type="Proteomes" id="UP000183832">
    <property type="component" value="Unassembled WGS sequence"/>
</dbReference>
<keyword evidence="3" id="KW-0575">Peroxidase</keyword>
<dbReference type="GO" id="GO:0005576">
    <property type="term" value="C:extracellular region"/>
    <property type="evidence" value="ECO:0007669"/>
    <property type="project" value="UniProtKB-SubCell"/>
</dbReference>
<protein>
    <submittedName>
        <fullName evidence="7">CLUMA_CG011171, isoform A</fullName>
    </submittedName>
</protein>
<dbReference type="GO" id="GO:0020037">
    <property type="term" value="F:heme binding"/>
    <property type="evidence" value="ECO:0007669"/>
    <property type="project" value="InterPro"/>
</dbReference>
<dbReference type="PROSITE" id="PS50292">
    <property type="entry name" value="PEROXIDASE_3"/>
    <property type="match status" value="1"/>
</dbReference>